<evidence type="ECO:0000313" key="5">
    <source>
        <dbReference type="EMBL" id="REK72423.1"/>
    </source>
</evidence>
<dbReference type="EMBL" id="QUBR01000001">
    <property type="protein sequence ID" value="REK72423.1"/>
    <property type="molecule type" value="Genomic_DNA"/>
</dbReference>
<organism evidence="5 6">
    <name type="scientific">Aeromicrobium endophyticum</name>
    <dbReference type="NCBI Taxonomy" id="2292704"/>
    <lineage>
        <taxon>Bacteria</taxon>
        <taxon>Bacillati</taxon>
        <taxon>Actinomycetota</taxon>
        <taxon>Actinomycetes</taxon>
        <taxon>Propionibacteriales</taxon>
        <taxon>Nocardioidaceae</taxon>
        <taxon>Aeromicrobium</taxon>
    </lineage>
</organism>
<sequence>MARTPVLERGSSLKVLGALFVAMVVFFVWVTYAFFTKAFVDYDNVTLTTDTTGVNLPRNADVKLRGMIVGEVRKVQPDGDGVKLTLGMNPKLIGDVPKDVTAQLVPKTLFGEKYVALIPPTGGAGGDALQAGDTIAKANVPIEVETLLNDLYPLLEAVDPASLSYTLSAVSSALDGRGKQLGETLVTLNSYLKKLNPEVPQLVTDVNKLGTVSDGYTAALPDLGRVLRNTVVTGNTLVAKKAQLAAFFDEGTRLADTLTTFTRDNGDNLQRLAKETRPVLETVGDYSVTFPCFLRSMSTLIPRLDSAYRGGTLHIDVELIKQPDAYKANENTDVSKADLDRASTGPSAKNGKDVNASNAAAPTCLDLNEINKGRAQQEKYSSQANPFTVPADVYKLVGVKSSHTKFGSDSDFSKNRTAANSLELQDLVQPSAIGIDSADEREELNVFLGASLGMSPSDVPDIGSLMISPVMRGSAVTAR</sequence>
<evidence type="ECO:0000259" key="3">
    <source>
        <dbReference type="Pfam" id="PF02470"/>
    </source>
</evidence>
<keyword evidence="6" id="KW-1185">Reference proteome</keyword>
<reference evidence="5 6" key="1">
    <citation type="submission" date="2018-08" db="EMBL/GenBank/DDBJ databases">
        <title>Aeromicrobium sp. M2KJ-4, whole genome shotgun sequence.</title>
        <authorList>
            <person name="Tuo L."/>
        </authorList>
    </citation>
    <scope>NUCLEOTIDE SEQUENCE [LARGE SCALE GENOMIC DNA]</scope>
    <source>
        <strain evidence="5 6">M2KJ-4</strain>
    </source>
</reference>
<dbReference type="Pfam" id="PF11887">
    <property type="entry name" value="Mce4_CUP1"/>
    <property type="match status" value="1"/>
</dbReference>
<evidence type="ECO:0000256" key="1">
    <source>
        <dbReference type="SAM" id="MobiDB-lite"/>
    </source>
</evidence>
<feature type="domain" description="Mammalian cell entry C-terminal" evidence="4">
    <location>
        <begin position="128"/>
        <end position="337"/>
    </location>
</feature>
<dbReference type="Proteomes" id="UP000265581">
    <property type="component" value="Unassembled WGS sequence"/>
</dbReference>
<feature type="domain" description="Mce/MlaD" evidence="3">
    <location>
        <begin position="45"/>
        <end position="120"/>
    </location>
</feature>
<feature type="transmembrane region" description="Helical" evidence="2">
    <location>
        <begin position="12"/>
        <end position="35"/>
    </location>
</feature>
<dbReference type="Pfam" id="PF02470">
    <property type="entry name" value="MlaD"/>
    <property type="match status" value="1"/>
</dbReference>
<feature type="region of interest" description="Disordered" evidence="1">
    <location>
        <begin position="331"/>
        <end position="356"/>
    </location>
</feature>
<dbReference type="RefSeq" id="WP_119702538.1">
    <property type="nucleotide sequence ID" value="NZ_JBHSOI010000001.1"/>
</dbReference>
<keyword evidence="2" id="KW-1133">Transmembrane helix</keyword>
<accession>A0A371P8Y4</accession>
<gene>
    <name evidence="5" type="ORF">DX116_01935</name>
</gene>
<dbReference type="PANTHER" id="PTHR33371:SF19">
    <property type="entry name" value="MCE-FAMILY PROTEIN MCE4A"/>
    <property type="match status" value="1"/>
</dbReference>
<dbReference type="PANTHER" id="PTHR33371">
    <property type="entry name" value="INTERMEMBRANE PHOSPHOLIPID TRANSPORT SYSTEM BINDING PROTEIN MLAD-RELATED"/>
    <property type="match status" value="1"/>
</dbReference>
<dbReference type="InterPro" id="IPR052336">
    <property type="entry name" value="MlaD_Phospholipid_Transporter"/>
</dbReference>
<comment type="caution">
    <text evidence="5">The sequence shown here is derived from an EMBL/GenBank/DDBJ whole genome shotgun (WGS) entry which is preliminary data.</text>
</comment>
<dbReference type="NCBIfam" id="TIGR00996">
    <property type="entry name" value="Mtu_fam_mce"/>
    <property type="match status" value="1"/>
</dbReference>
<name>A0A371P8Y4_9ACTN</name>
<evidence type="ECO:0000313" key="6">
    <source>
        <dbReference type="Proteomes" id="UP000265581"/>
    </source>
</evidence>
<evidence type="ECO:0000256" key="2">
    <source>
        <dbReference type="SAM" id="Phobius"/>
    </source>
</evidence>
<dbReference type="InterPro" id="IPR003399">
    <property type="entry name" value="Mce/MlaD"/>
</dbReference>
<dbReference type="GO" id="GO:0051701">
    <property type="term" value="P:biological process involved in interaction with host"/>
    <property type="evidence" value="ECO:0007669"/>
    <property type="project" value="TreeGrafter"/>
</dbReference>
<dbReference type="InterPro" id="IPR024516">
    <property type="entry name" value="Mce_C"/>
</dbReference>
<keyword evidence="2" id="KW-0812">Transmembrane</keyword>
<protein>
    <submittedName>
        <fullName evidence="5">MCE family protein</fullName>
    </submittedName>
</protein>
<dbReference type="GO" id="GO:0005576">
    <property type="term" value="C:extracellular region"/>
    <property type="evidence" value="ECO:0007669"/>
    <property type="project" value="TreeGrafter"/>
</dbReference>
<dbReference type="InterPro" id="IPR005693">
    <property type="entry name" value="Mce"/>
</dbReference>
<dbReference type="AlphaFoldDB" id="A0A371P8Y4"/>
<proteinExistence type="predicted"/>
<keyword evidence="2" id="KW-0472">Membrane</keyword>
<evidence type="ECO:0000259" key="4">
    <source>
        <dbReference type="Pfam" id="PF11887"/>
    </source>
</evidence>
<dbReference type="OrthoDB" id="3460188at2"/>